<gene>
    <name evidence="2" type="ORF">GS4_41_00480</name>
</gene>
<comment type="caution">
    <text evidence="2">The sequence shown here is derived from an EMBL/GenBank/DDBJ whole genome shotgun (WGS) entry which is preliminary data.</text>
</comment>
<protein>
    <submittedName>
        <fullName evidence="2">Uncharacterized protein</fullName>
    </submittedName>
</protein>
<feature type="region of interest" description="Disordered" evidence="1">
    <location>
        <begin position="17"/>
        <end position="83"/>
    </location>
</feature>
<dbReference type="AlphaFoldDB" id="M0QR84"/>
<feature type="compositionally biased region" description="Basic and acidic residues" evidence="1">
    <location>
        <begin position="27"/>
        <end position="40"/>
    </location>
</feature>
<dbReference type="STRING" id="1223545.GS4_41_00480"/>
<dbReference type="EMBL" id="BANX01000041">
    <property type="protein sequence ID" value="GAC70801.1"/>
    <property type="molecule type" value="Genomic_DNA"/>
</dbReference>
<organism evidence="2 3">
    <name type="scientific">Gordonia soli NBRC 108243</name>
    <dbReference type="NCBI Taxonomy" id="1223545"/>
    <lineage>
        <taxon>Bacteria</taxon>
        <taxon>Bacillati</taxon>
        <taxon>Actinomycetota</taxon>
        <taxon>Actinomycetes</taxon>
        <taxon>Mycobacteriales</taxon>
        <taxon>Gordoniaceae</taxon>
        <taxon>Gordonia</taxon>
    </lineage>
</organism>
<reference evidence="2 3" key="1">
    <citation type="submission" date="2013-01" db="EMBL/GenBank/DDBJ databases">
        <title>Whole genome shotgun sequence of Gordonia soli NBRC 108243.</title>
        <authorList>
            <person name="Isaki-Nakamura S."/>
            <person name="Hosoyama A."/>
            <person name="Tsuchikane K."/>
            <person name="Ando Y."/>
            <person name="Baba S."/>
            <person name="Ohji S."/>
            <person name="Hamada M."/>
            <person name="Tamura T."/>
            <person name="Yamazoe A."/>
            <person name="Yamazaki S."/>
            <person name="Fujita N."/>
        </authorList>
    </citation>
    <scope>NUCLEOTIDE SEQUENCE [LARGE SCALE GENOMIC DNA]</scope>
    <source>
        <strain evidence="2 3">NBRC 108243</strain>
    </source>
</reference>
<evidence type="ECO:0000313" key="2">
    <source>
        <dbReference type="EMBL" id="GAC70801.1"/>
    </source>
</evidence>
<sequence length="83" mass="9439">MREVLQPESPAEQILRGLLKKPLRTRPGGDRILPSRDPSHPDLPSTALPIRIASDPKMGQTDQRRARNRAARKSRRINRRRGA</sequence>
<keyword evidence="3" id="KW-1185">Reference proteome</keyword>
<dbReference type="RefSeq" id="WP_007625149.1">
    <property type="nucleotide sequence ID" value="NZ_BANX01000041.1"/>
</dbReference>
<name>M0QR84_9ACTN</name>
<dbReference type="Proteomes" id="UP000011666">
    <property type="component" value="Unassembled WGS sequence"/>
</dbReference>
<feature type="compositionally biased region" description="Basic residues" evidence="1">
    <location>
        <begin position="66"/>
        <end position="83"/>
    </location>
</feature>
<evidence type="ECO:0000313" key="3">
    <source>
        <dbReference type="Proteomes" id="UP000011666"/>
    </source>
</evidence>
<proteinExistence type="predicted"/>
<evidence type="ECO:0000256" key="1">
    <source>
        <dbReference type="SAM" id="MobiDB-lite"/>
    </source>
</evidence>
<accession>M0QR84</accession>